<dbReference type="AlphaFoldDB" id="A0A914UR19"/>
<proteinExistence type="predicted"/>
<dbReference type="GO" id="GO:0043066">
    <property type="term" value="P:negative regulation of apoptotic process"/>
    <property type="evidence" value="ECO:0007669"/>
    <property type="project" value="TreeGrafter"/>
</dbReference>
<dbReference type="InterPro" id="IPR052617">
    <property type="entry name" value="Huntingtin-int_K"/>
</dbReference>
<dbReference type="CDD" id="cd14361">
    <property type="entry name" value="UBA_HYPK"/>
    <property type="match status" value="1"/>
</dbReference>
<dbReference type="InterPro" id="IPR038922">
    <property type="entry name" value="HYPK_UBA"/>
</dbReference>
<evidence type="ECO:0000313" key="4">
    <source>
        <dbReference type="WBParaSite" id="PSAMB.scaffold11930size3051.g34543.t1"/>
    </source>
</evidence>
<organism evidence="3 4">
    <name type="scientific">Plectus sambesii</name>
    <dbReference type="NCBI Taxonomy" id="2011161"/>
    <lineage>
        <taxon>Eukaryota</taxon>
        <taxon>Metazoa</taxon>
        <taxon>Ecdysozoa</taxon>
        <taxon>Nematoda</taxon>
        <taxon>Chromadorea</taxon>
        <taxon>Plectida</taxon>
        <taxon>Plectina</taxon>
        <taxon>Plectoidea</taxon>
        <taxon>Plectidae</taxon>
        <taxon>Plectus</taxon>
    </lineage>
</organism>
<accession>A0A914UR19</accession>
<dbReference type="PANTHER" id="PTHR31184">
    <property type="entry name" value="HUNTINGTIN-INTERACTING PROTEIN K FAMILY MEMBER"/>
    <property type="match status" value="1"/>
</dbReference>
<name>A0A914UR19_9BILA</name>
<sequence length="110" mass="12277">MSDSLKTENDTPVDEEDEASQKNPHKHNSGQADLEKVTDFAEDKELRISSDVGTLIGNTGSEDTAKLTIRKEDVDLIMRELEVPRVKAERKLREHRGNAKAAMKDLLGFA</sequence>
<dbReference type="InterPro" id="IPR044034">
    <property type="entry name" value="NAC-like_UBA"/>
</dbReference>
<reference evidence="4" key="1">
    <citation type="submission" date="2022-11" db="UniProtKB">
        <authorList>
            <consortium name="WormBaseParasite"/>
        </authorList>
    </citation>
    <scope>IDENTIFICATION</scope>
</reference>
<dbReference type="WBParaSite" id="PSAMB.scaffold11930size3051.g34543.t1">
    <property type="protein sequence ID" value="PSAMB.scaffold11930size3051.g34543.t1"/>
    <property type="gene ID" value="PSAMB.scaffold11930size3051.g34543"/>
</dbReference>
<dbReference type="Gene3D" id="1.10.8.10">
    <property type="entry name" value="DNA helicase RuvA subunit, C-terminal domain"/>
    <property type="match status" value="1"/>
</dbReference>
<evidence type="ECO:0000259" key="2">
    <source>
        <dbReference type="Pfam" id="PF19026"/>
    </source>
</evidence>
<keyword evidence="3" id="KW-1185">Reference proteome</keyword>
<dbReference type="PANTHER" id="PTHR31184:SF2">
    <property type="entry name" value="HUNTINGTIN-INTERACTING PROTEIN K"/>
    <property type="match status" value="1"/>
</dbReference>
<dbReference type="Proteomes" id="UP000887566">
    <property type="component" value="Unplaced"/>
</dbReference>
<evidence type="ECO:0000256" key="1">
    <source>
        <dbReference type="SAM" id="MobiDB-lite"/>
    </source>
</evidence>
<evidence type="ECO:0000313" key="3">
    <source>
        <dbReference type="Proteomes" id="UP000887566"/>
    </source>
</evidence>
<feature type="region of interest" description="Disordered" evidence="1">
    <location>
        <begin position="1"/>
        <end position="39"/>
    </location>
</feature>
<feature type="domain" description="Nascent polypeptide-associated complex subunit alpha-like UBA" evidence="2">
    <location>
        <begin position="68"/>
        <end position="107"/>
    </location>
</feature>
<dbReference type="GO" id="GO:0050821">
    <property type="term" value="P:protein stabilization"/>
    <property type="evidence" value="ECO:0007669"/>
    <property type="project" value="TreeGrafter"/>
</dbReference>
<dbReference type="Pfam" id="PF19026">
    <property type="entry name" value="UBA_HYPK"/>
    <property type="match status" value="1"/>
</dbReference>
<protein>
    <submittedName>
        <fullName evidence="4">Nascent polypeptide-associated complex subunit alpha-like UBA domain-containing protein</fullName>
    </submittedName>
</protein>